<dbReference type="Proteomes" id="UP001154282">
    <property type="component" value="Unassembled WGS sequence"/>
</dbReference>
<gene>
    <name evidence="5" type="ORF">LITE_LOCUS38723</name>
    <name evidence="6" type="ORF">LITE_LOCUS39482</name>
</gene>
<dbReference type="EMBL" id="CAMGYJ010000009">
    <property type="protein sequence ID" value="CAI0470900.1"/>
    <property type="molecule type" value="Genomic_DNA"/>
</dbReference>
<evidence type="ECO:0000313" key="6">
    <source>
        <dbReference type="EMBL" id="CAI0473008.1"/>
    </source>
</evidence>
<proteinExistence type="predicted"/>
<feature type="domain" description="Survival Motor Neuron Gemin2-binding" evidence="4">
    <location>
        <begin position="33"/>
        <end position="60"/>
    </location>
</feature>
<dbReference type="PANTHER" id="PTHR39267">
    <property type="entry name" value="SURVIVAL MOTOR NEURON-LIKE PROTEIN 1"/>
    <property type="match status" value="1"/>
</dbReference>
<protein>
    <recommendedName>
        <fullName evidence="4">Survival Motor Neuron Gemin2-binding domain-containing protein</fullName>
    </recommendedName>
</protein>
<evidence type="ECO:0000259" key="4">
    <source>
        <dbReference type="Pfam" id="PF20636"/>
    </source>
</evidence>
<keyword evidence="3" id="KW-0732">Signal</keyword>
<dbReference type="PANTHER" id="PTHR39267:SF1">
    <property type="entry name" value="SURVIVAL MOTOR NEURON PROTEIN"/>
    <property type="match status" value="1"/>
</dbReference>
<evidence type="ECO:0000256" key="3">
    <source>
        <dbReference type="SAM" id="SignalP"/>
    </source>
</evidence>
<sequence length="333" mass="35789">MVKLNKQLFLLQSSASAVVAATADWRRQRTGKMGKGDELWDDSALLNAFDDAISKYKKYHGKKGQENSADSGKGLADSVDPAPVADEGLGLVREVEETGKVASQLTAEINDRLCIAPSDENYFAYQLGDEQNIDTANDVNAPTVGDHSNVQATEDYNELLSQYYDLEEKRQKVLEQLQQLGGYYYQDPAEGSSSAAQLANCSTSQDHSAPATNQTHGSATCIYTTCCPYASHCPVVSCCGSKLGTDSTVLTCCGKACPLGESDMVKTAMEAAERAMSSIKGKSSDDNCVKDEEEEGTAQGPTSGTDLCDVLNAWYSAGFFTAKYLTEQSMAKK</sequence>
<dbReference type="Pfam" id="PF20636">
    <property type="entry name" value="SMN_G2-BD"/>
    <property type="match status" value="1"/>
</dbReference>
<feature type="region of interest" description="Disordered" evidence="2">
    <location>
        <begin position="276"/>
        <end position="302"/>
    </location>
</feature>
<reference evidence="5" key="1">
    <citation type="submission" date="2022-08" db="EMBL/GenBank/DDBJ databases">
        <authorList>
            <person name="Gutierrez-Valencia J."/>
        </authorList>
    </citation>
    <scope>NUCLEOTIDE SEQUENCE</scope>
</reference>
<organism evidence="5 7">
    <name type="scientific">Linum tenue</name>
    <dbReference type="NCBI Taxonomy" id="586396"/>
    <lineage>
        <taxon>Eukaryota</taxon>
        <taxon>Viridiplantae</taxon>
        <taxon>Streptophyta</taxon>
        <taxon>Embryophyta</taxon>
        <taxon>Tracheophyta</taxon>
        <taxon>Spermatophyta</taxon>
        <taxon>Magnoliopsida</taxon>
        <taxon>eudicotyledons</taxon>
        <taxon>Gunneridae</taxon>
        <taxon>Pentapetalae</taxon>
        <taxon>rosids</taxon>
        <taxon>fabids</taxon>
        <taxon>Malpighiales</taxon>
        <taxon>Linaceae</taxon>
        <taxon>Linum</taxon>
    </lineage>
</organism>
<comment type="caution">
    <text evidence="5">The sequence shown here is derived from an EMBL/GenBank/DDBJ whole genome shotgun (WGS) entry which is preliminary data.</text>
</comment>
<dbReference type="EMBL" id="CAMGYJ010000009">
    <property type="protein sequence ID" value="CAI0473008.1"/>
    <property type="molecule type" value="Genomic_DNA"/>
</dbReference>
<keyword evidence="1" id="KW-0175">Coiled coil</keyword>
<name>A0AAV0PJC2_9ROSI</name>
<evidence type="ECO:0000313" key="7">
    <source>
        <dbReference type="Proteomes" id="UP001154282"/>
    </source>
</evidence>
<feature type="coiled-coil region" evidence="1">
    <location>
        <begin position="149"/>
        <end position="176"/>
    </location>
</feature>
<dbReference type="InterPro" id="IPR049481">
    <property type="entry name" value="SMN_G2-BD"/>
</dbReference>
<evidence type="ECO:0000256" key="1">
    <source>
        <dbReference type="SAM" id="Coils"/>
    </source>
</evidence>
<feature type="signal peptide" evidence="3">
    <location>
        <begin position="1"/>
        <end position="20"/>
    </location>
</feature>
<accession>A0AAV0PJC2</accession>
<dbReference type="InterPro" id="IPR040424">
    <property type="entry name" value="Smn1"/>
</dbReference>
<feature type="chain" id="PRO_5044713793" description="Survival Motor Neuron Gemin2-binding domain-containing protein" evidence="3">
    <location>
        <begin position="21"/>
        <end position="333"/>
    </location>
</feature>
<dbReference type="AlphaFoldDB" id="A0AAV0PJC2"/>
<evidence type="ECO:0000313" key="5">
    <source>
        <dbReference type="EMBL" id="CAI0470900.1"/>
    </source>
</evidence>
<keyword evidence="7" id="KW-1185">Reference proteome</keyword>
<evidence type="ECO:0000256" key="2">
    <source>
        <dbReference type="SAM" id="MobiDB-lite"/>
    </source>
</evidence>